<keyword evidence="4" id="KW-0418">Kinase</keyword>
<name>A0A7J9SEK1_9EURY</name>
<dbReference type="SUPFAM" id="SSF55785">
    <property type="entry name" value="PYP-like sensor domain (PAS domain)"/>
    <property type="match status" value="2"/>
</dbReference>
<dbReference type="InterPro" id="IPR003594">
    <property type="entry name" value="HATPase_dom"/>
</dbReference>
<comment type="catalytic activity">
    <reaction evidence="1">
        <text>ATP + protein L-histidine = ADP + protein N-phospho-L-histidine.</text>
        <dbReference type="EC" id="2.7.13.3"/>
    </reaction>
</comment>
<dbReference type="CDD" id="cd00130">
    <property type="entry name" value="PAS"/>
    <property type="match status" value="2"/>
</dbReference>
<dbReference type="Gene3D" id="3.30.450.40">
    <property type="match status" value="1"/>
</dbReference>
<dbReference type="InterPro" id="IPR011006">
    <property type="entry name" value="CheY-like_superfamily"/>
</dbReference>
<dbReference type="InterPro" id="IPR029016">
    <property type="entry name" value="GAF-like_dom_sf"/>
</dbReference>
<dbReference type="EC" id="2.7.13.3" evidence="2"/>
<gene>
    <name evidence="11" type="ORF">H5V44_03570</name>
</gene>
<evidence type="ECO:0000313" key="12">
    <source>
        <dbReference type="Proteomes" id="UP000546257"/>
    </source>
</evidence>
<dbReference type="InterPro" id="IPR013767">
    <property type="entry name" value="PAS_fold"/>
</dbReference>
<dbReference type="SUPFAM" id="SSF55781">
    <property type="entry name" value="GAF domain-like"/>
    <property type="match status" value="1"/>
</dbReference>
<evidence type="ECO:0000259" key="7">
    <source>
        <dbReference type="PROSITE" id="PS50109"/>
    </source>
</evidence>
<dbReference type="InterPro" id="IPR035965">
    <property type="entry name" value="PAS-like_dom_sf"/>
</dbReference>
<dbReference type="PROSITE" id="PS50110">
    <property type="entry name" value="RESPONSE_REGULATORY"/>
    <property type="match status" value="1"/>
</dbReference>
<evidence type="ECO:0000256" key="1">
    <source>
        <dbReference type="ARBA" id="ARBA00000085"/>
    </source>
</evidence>
<protein>
    <recommendedName>
        <fullName evidence="2">histidine kinase</fullName>
        <ecNumber evidence="2">2.7.13.3</ecNumber>
    </recommendedName>
</protein>
<dbReference type="NCBIfam" id="TIGR00229">
    <property type="entry name" value="sensory_box"/>
    <property type="match status" value="2"/>
</dbReference>
<dbReference type="PROSITE" id="PS50113">
    <property type="entry name" value="PAC"/>
    <property type="match status" value="1"/>
</dbReference>
<evidence type="ECO:0000259" key="8">
    <source>
        <dbReference type="PROSITE" id="PS50110"/>
    </source>
</evidence>
<dbReference type="RefSeq" id="WP_185191742.1">
    <property type="nucleotide sequence ID" value="NZ_JACKXD010000001.1"/>
</dbReference>
<dbReference type="SUPFAM" id="SSF52172">
    <property type="entry name" value="CheY-like"/>
    <property type="match status" value="1"/>
</dbReference>
<dbReference type="PANTHER" id="PTHR43711">
    <property type="entry name" value="TWO-COMPONENT HISTIDINE KINASE"/>
    <property type="match status" value="1"/>
</dbReference>
<dbReference type="SMART" id="SM00387">
    <property type="entry name" value="HATPase_c"/>
    <property type="match status" value="1"/>
</dbReference>
<dbReference type="Pfam" id="PF00989">
    <property type="entry name" value="PAS"/>
    <property type="match status" value="1"/>
</dbReference>
<dbReference type="InterPro" id="IPR036890">
    <property type="entry name" value="HATPase_C_sf"/>
</dbReference>
<dbReference type="InterPro" id="IPR001610">
    <property type="entry name" value="PAC"/>
</dbReference>
<dbReference type="GO" id="GO:0006355">
    <property type="term" value="P:regulation of DNA-templated transcription"/>
    <property type="evidence" value="ECO:0007669"/>
    <property type="project" value="InterPro"/>
</dbReference>
<feature type="domain" description="PAS" evidence="9">
    <location>
        <begin position="301"/>
        <end position="373"/>
    </location>
</feature>
<dbReference type="Proteomes" id="UP000546257">
    <property type="component" value="Unassembled WGS sequence"/>
</dbReference>
<evidence type="ECO:0000256" key="6">
    <source>
        <dbReference type="PROSITE-ProRule" id="PRU00169"/>
    </source>
</evidence>
<dbReference type="GO" id="GO:0000155">
    <property type="term" value="F:phosphorelay sensor kinase activity"/>
    <property type="evidence" value="ECO:0007669"/>
    <property type="project" value="InterPro"/>
</dbReference>
<dbReference type="PANTHER" id="PTHR43711:SF1">
    <property type="entry name" value="HISTIDINE KINASE 1"/>
    <property type="match status" value="1"/>
</dbReference>
<feature type="domain" description="Response regulatory" evidence="8">
    <location>
        <begin position="6"/>
        <end position="124"/>
    </location>
</feature>
<dbReference type="InterPro" id="IPR003018">
    <property type="entry name" value="GAF"/>
</dbReference>
<feature type="domain" description="PAS" evidence="9">
    <location>
        <begin position="420"/>
        <end position="490"/>
    </location>
</feature>
<keyword evidence="3" id="KW-0808">Transferase</keyword>
<organism evidence="11 12">
    <name type="scientific">Halobellus ruber</name>
    <dbReference type="NCBI Taxonomy" id="2761102"/>
    <lineage>
        <taxon>Archaea</taxon>
        <taxon>Methanobacteriati</taxon>
        <taxon>Methanobacteriota</taxon>
        <taxon>Stenosarchaea group</taxon>
        <taxon>Halobacteria</taxon>
        <taxon>Halobacteriales</taxon>
        <taxon>Haloferacaceae</taxon>
        <taxon>Halobellus</taxon>
    </lineage>
</organism>
<proteinExistence type="predicted"/>
<dbReference type="InterPro" id="IPR050736">
    <property type="entry name" value="Sensor_HK_Regulatory"/>
</dbReference>
<dbReference type="Pfam" id="PF00512">
    <property type="entry name" value="HisKA"/>
    <property type="match status" value="1"/>
</dbReference>
<dbReference type="Gene3D" id="3.30.450.20">
    <property type="entry name" value="PAS domain"/>
    <property type="match status" value="2"/>
</dbReference>
<dbReference type="InterPro" id="IPR000700">
    <property type="entry name" value="PAS-assoc_C"/>
</dbReference>
<dbReference type="Gene3D" id="3.30.565.10">
    <property type="entry name" value="Histidine kinase-like ATPase, C-terminal domain"/>
    <property type="match status" value="1"/>
</dbReference>
<comment type="caution">
    <text evidence="6">Lacks conserved residue(s) required for the propagation of feature annotation.</text>
</comment>
<sequence>MTRDIHVLHVESDSQFTELTAAYLQQEIETIALSTETRATDALTSLRQADTDVDCIVSAYDFPGMNGVEFLRAVREDYPRLPFILFTGKGSESVASEALAADATDYLQKQKGTEQYHLLANRIRNAVQQYRESKDRQKAEHYRQRLYEIASDTELRFDRKTKRLLELGCERLGVENGHVTRIDRHTNRHEIRIAAGSDFVQPGTTSDLSETYCQRTISEDTILTVYDAVERGWENEPAYERWGIGCYIGGKIEVGGDLYGTVCFVDQHPKSGPFTERERTFVDLLTRWLSHLVEQRQRNHEAERYRRLFENLPVGVFRTTLDGEIVRANGTVLDVYNAESDEQLRQAGAQVLYVDASDRERLLEEIRKTGQIKSKVLEVETPDGEKRAVRTSLTLVEEDGTQYLEGVVQDVTRRRELERECERIKAIAESLNDPAYVVDENGRFTYVNDEFVRLVGYPEDEIIGSTPALIKDEDAVDETERQLGQLLSSDGPDTVTFEVMIRPQDGDPVLCEDRMEVLPDEGDTFNGSVGMLRDISERKRRERALRRERDGLDEFASVVSHDLRNPLNVATGRLRIVQDECDSRHLDDIEDALGRMDELIDDLSTLARDGQQVADTEPVALAEISNDCWANVESPGASLRVETDRTIRCDLNRLGQLFENLYRNAIEHGGSDVTVTVGELDEGFYIEDDGSGVPDGKRDQVLDSGFSTATTGTGFGLGTVQQVVESHGWRIDLTEGKEGGARFEITGVEFVN</sequence>
<dbReference type="EMBL" id="JACKXD010000001">
    <property type="protein sequence ID" value="MBB6645384.1"/>
    <property type="molecule type" value="Genomic_DNA"/>
</dbReference>
<keyword evidence="12" id="KW-1185">Reference proteome</keyword>
<evidence type="ECO:0000259" key="9">
    <source>
        <dbReference type="PROSITE" id="PS50112"/>
    </source>
</evidence>
<dbReference type="InterPro" id="IPR001789">
    <property type="entry name" value="Sig_transdc_resp-reg_receiver"/>
</dbReference>
<evidence type="ECO:0000256" key="5">
    <source>
        <dbReference type="ARBA" id="ARBA00023012"/>
    </source>
</evidence>
<dbReference type="CDD" id="cd00156">
    <property type="entry name" value="REC"/>
    <property type="match status" value="1"/>
</dbReference>
<dbReference type="PROSITE" id="PS50112">
    <property type="entry name" value="PAS"/>
    <property type="match status" value="2"/>
</dbReference>
<comment type="caution">
    <text evidence="11">The sequence shown here is derived from an EMBL/GenBank/DDBJ whole genome shotgun (WGS) entry which is preliminary data.</text>
</comment>
<dbReference type="Pfam" id="PF01590">
    <property type="entry name" value="GAF"/>
    <property type="match status" value="1"/>
</dbReference>
<dbReference type="SUPFAM" id="SSF47384">
    <property type="entry name" value="Homodimeric domain of signal transducing histidine kinase"/>
    <property type="match status" value="1"/>
</dbReference>
<dbReference type="InterPro" id="IPR000014">
    <property type="entry name" value="PAS"/>
</dbReference>
<evidence type="ECO:0000256" key="3">
    <source>
        <dbReference type="ARBA" id="ARBA00022679"/>
    </source>
</evidence>
<evidence type="ECO:0000259" key="10">
    <source>
        <dbReference type="PROSITE" id="PS50113"/>
    </source>
</evidence>
<dbReference type="SMART" id="SM00091">
    <property type="entry name" value="PAS"/>
    <property type="match status" value="2"/>
</dbReference>
<evidence type="ECO:0000256" key="2">
    <source>
        <dbReference type="ARBA" id="ARBA00012438"/>
    </source>
</evidence>
<dbReference type="CDD" id="cd00082">
    <property type="entry name" value="HisKA"/>
    <property type="match status" value="1"/>
</dbReference>
<dbReference type="AlphaFoldDB" id="A0A7J9SEK1"/>
<dbReference type="SMART" id="SM00388">
    <property type="entry name" value="HisKA"/>
    <property type="match status" value="1"/>
</dbReference>
<dbReference type="Pfam" id="PF02518">
    <property type="entry name" value="HATPase_c"/>
    <property type="match status" value="1"/>
</dbReference>
<feature type="domain" description="Histidine kinase" evidence="7">
    <location>
        <begin position="558"/>
        <end position="746"/>
    </location>
</feature>
<dbReference type="Pfam" id="PF13426">
    <property type="entry name" value="PAS_9"/>
    <property type="match status" value="1"/>
</dbReference>
<evidence type="ECO:0000313" key="11">
    <source>
        <dbReference type="EMBL" id="MBB6645384.1"/>
    </source>
</evidence>
<evidence type="ECO:0000256" key="4">
    <source>
        <dbReference type="ARBA" id="ARBA00022777"/>
    </source>
</evidence>
<dbReference type="PROSITE" id="PS50109">
    <property type="entry name" value="HIS_KIN"/>
    <property type="match status" value="1"/>
</dbReference>
<dbReference type="SMART" id="SM00086">
    <property type="entry name" value="PAC"/>
    <property type="match status" value="2"/>
</dbReference>
<reference evidence="11 12" key="1">
    <citation type="submission" date="2020-08" db="EMBL/GenBank/DDBJ databases">
        <authorList>
            <person name="Seo M.-J."/>
        </authorList>
    </citation>
    <scope>NUCLEOTIDE SEQUENCE [LARGE SCALE GENOMIC DNA]</scope>
    <source>
        <strain evidence="11 12">MBLA0160</strain>
    </source>
</reference>
<dbReference type="InterPro" id="IPR003661">
    <property type="entry name" value="HisK_dim/P_dom"/>
</dbReference>
<dbReference type="InterPro" id="IPR036097">
    <property type="entry name" value="HisK_dim/P_sf"/>
</dbReference>
<dbReference type="SMART" id="SM00448">
    <property type="entry name" value="REC"/>
    <property type="match status" value="1"/>
</dbReference>
<dbReference type="InterPro" id="IPR005467">
    <property type="entry name" value="His_kinase_dom"/>
</dbReference>
<dbReference type="Pfam" id="PF00072">
    <property type="entry name" value="Response_reg"/>
    <property type="match status" value="1"/>
</dbReference>
<dbReference type="SUPFAM" id="SSF55874">
    <property type="entry name" value="ATPase domain of HSP90 chaperone/DNA topoisomerase II/histidine kinase"/>
    <property type="match status" value="1"/>
</dbReference>
<dbReference type="Gene3D" id="1.10.287.130">
    <property type="match status" value="1"/>
</dbReference>
<feature type="domain" description="PAC" evidence="10">
    <location>
        <begin position="495"/>
        <end position="547"/>
    </location>
</feature>
<dbReference type="Gene3D" id="3.40.50.2300">
    <property type="match status" value="1"/>
</dbReference>
<keyword evidence="5" id="KW-0902">Two-component regulatory system</keyword>
<accession>A0A7J9SEK1</accession>